<dbReference type="Gene3D" id="2.60.40.60">
    <property type="entry name" value="Cadherins"/>
    <property type="match status" value="32"/>
</dbReference>
<feature type="compositionally biased region" description="Basic and acidic residues" evidence="15">
    <location>
        <begin position="3993"/>
        <end position="4009"/>
    </location>
</feature>
<dbReference type="FunFam" id="2.60.40.60:FF:000123">
    <property type="entry name" value="Protocadherin beta 4"/>
    <property type="match status" value="1"/>
</dbReference>
<dbReference type="SUPFAM" id="SSF49313">
    <property type="entry name" value="Cadherin-like"/>
    <property type="match status" value="31"/>
</dbReference>
<feature type="domain" description="Cadherin" evidence="17">
    <location>
        <begin position="3048"/>
        <end position="3152"/>
    </location>
</feature>
<gene>
    <name evidence="18" type="ORF">CHS0354_019041</name>
</gene>
<keyword evidence="5" id="KW-0479">Metal-binding</keyword>
<protein>
    <recommendedName>
        <fullName evidence="17">Cadherin domain-containing protein</fullName>
    </recommendedName>
</protein>
<feature type="domain" description="Cadherin" evidence="17">
    <location>
        <begin position="165"/>
        <end position="267"/>
    </location>
</feature>
<feature type="domain" description="Cadherin" evidence="17">
    <location>
        <begin position="3257"/>
        <end position="3359"/>
    </location>
</feature>
<dbReference type="GO" id="GO:0007156">
    <property type="term" value="P:homophilic cell adhesion via plasma membrane adhesion molecules"/>
    <property type="evidence" value="ECO:0007669"/>
    <property type="project" value="InterPro"/>
</dbReference>
<dbReference type="GO" id="GO:0045296">
    <property type="term" value="F:cadherin binding"/>
    <property type="evidence" value="ECO:0007669"/>
    <property type="project" value="TreeGrafter"/>
</dbReference>
<dbReference type="GO" id="GO:0016339">
    <property type="term" value="P:calcium-dependent cell-cell adhesion via plasma membrane cell adhesion molecules"/>
    <property type="evidence" value="ECO:0007669"/>
    <property type="project" value="TreeGrafter"/>
</dbReference>
<keyword evidence="7" id="KW-0677">Repeat</keyword>
<feature type="domain" description="Cadherin" evidence="17">
    <location>
        <begin position="1360"/>
        <end position="1468"/>
    </location>
</feature>
<feature type="domain" description="Cadherin" evidence="17">
    <location>
        <begin position="2817"/>
        <end position="2919"/>
    </location>
</feature>
<feature type="compositionally biased region" description="Basic and acidic residues" evidence="15">
    <location>
        <begin position="3871"/>
        <end position="3881"/>
    </location>
</feature>
<feature type="domain" description="Cadherin" evidence="17">
    <location>
        <begin position="2200"/>
        <end position="2316"/>
    </location>
</feature>
<evidence type="ECO:0000256" key="8">
    <source>
        <dbReference type="ARBA" id="ARBA00022837"/>
    </source>
</evidence>
<dbReference type="GO" id="GO:0034332">
    <property type="term" value="P:adherens junction organization"/>
    <property type="evidence" value="ECO:0007669"/>
    <property type="project" value="TreeGrafter"/>
</dbReference>
<keyword evidence="10 16" id="KW-1133">Transmembrane helix</keyword>
<feature type="domain" description="Cadherin" evidence="17">
    <location>
        <begin position="1685"/>
        <end position="1766"/>
    </location>
</feature>
<evidence type="ECO:0000256" key="6">
    <source>
        <dbReference type="ARBA" id="ARBA00022729"/>
    </source>
</evidence>
<feature type="region of interest" description="Disordered" evidence="15">
    <location>
        <begin position="3871"/>
        <end position="3957"/>
    </location>
</feature>
<feature type="domain" description="Cadherin" evidence="17">
    <location>
        <begin position="479"/>
        <end position="574"/>
    </location>
</feature>
<feature type="domain" description="Cadherin" evidence="17">
    <location>
        <begin position="268"/>
        <end position="365"/>
    </location>
</feature>
<keyword evidence="8 14" id="KW-0106">Calcium</keyword>
<dbReference type="InterPro" id="IPR039808">
    <property type="entry name" value="Cadherin"/>
</dbReference>
<evidence type="ECO:0000256" key="15">
    <source>
        <dbReference type="SAM" id="MobiDB-lite"/>
    </source>
</evidence>
<feature type="domain" description="Cadherin" evidence="17">
    <location>
        <begin position="86"/>
        <end position="164"/>
    </location>
</feature>
<dbReference type="Pfam" id="PF23206">
    <property type="entry name" value="PCDH15_12th"/>
    <property type="match status" value="1"/>
</dbReference>
<feature type="transmembrane region" description="Helical" evidence="16">
    <location>
        <begin position="3785"/>
        <end position="3805"/>
    </location>
</feature>
<feature type="domain" description="Cadherin" evidence="17">
    <location>
        <begin position="937"/>
        <end position="1026"/>
    </location>
</feature>
<feature type="domain" description="Cadherin" evidence="17">
    <location>
        <begin position="1260"/>
        <end position="1359"/>
    </location>
</feature>
<evidence type="ECO:0000256" key="12">
    <source>
        <dbReference type="ARBA" id="ARBA00023157"/>
    </source>
</evidence>
<dbReference type="PRINTS" id="PR00205">
    <property type="entry name" value="CADHERIN"/>
</dbReference>
<dbReference type="InterPro" id="IPR020894">
    <property type="entry name" value="Cadherin_CS"/>
</dbReference>
<keyword evidence="13" id="KW-0325">Glycoprotein</keyword>
<dbReference type="GO" id="GO:0007163">
    <property type="term" value="P:establishment or maintenance of cell polarity"/>
    <property type="evidence" value="ECO:0007669"/>
    <property type="project" value="UniProtKB-ARBA"/>
</dbReference>
<feature type="domain" description="Cadherin" evidence="17">
    <location>
        <begin position="2609"/>
        <end position="2715"/>
    </location>
</feature>
<feature type="domain" description="Cadherin" evidence="17">
    <location>
        <begin position="2498"/>
        <end position="2608"/>
    </location>
</feature>
<feature type="domain" description="Cadherin" evidence="17">
    <location>
        <begin position="1469"/>
        <end position="1564"/>
    </location>
</feature>
<evidence type="ECO:0000256" key="3">
    <source>
        <dbReference type="ARBA" id="ARBA00022536"/>
    </source>
</evidence>
<dbReference type="FunFam" id="2.60.40.60:FF:000005">
    <property type="entry name" value="Protocadherin 9"/>
    <property type="match status" value="1"/>
</dbReference>
<feature type="domain" description="Cadherin" evidence="17">
    <location>
        <begin position="3572"/>
        <end position="3681"/>
    </location>
</feature>
<evidence type="ECO:0000256" key="11">
    <source>
        <dbReference type="ARBA" id="ARBA00023136"/>
    </source>
</evidence>
<evidence type="ECO:0000256" key="9">
    <source>
        <dbReference type="ARBA" id="ARBA00022889"/>
    </source>
</evidence>
<keyword evidence="9" id="KW-0130">Cell adhesion</keyword>
<dbReference type="FunFam" id="2.60.40.60:FF:000104">
    <property type="entry name" value="cadherin-23 isoform X1"/>
    <property type="match status" value="1"/>
</dbReference>
<feature type="domain" description="Cadherin" evidence="17">
    <location>
        <begin position="2716"/>
        <end position="2816"/>
    </location>
</feature>
<keyword evidence="11 16" id="KW-0472">Membrane</keyword>
<feature type="domain" description="Cadherin" evidence="17">
    <location>
        <begin position="1571"/>
        <end position="1665"/>
    </location>
</feature>
<dbReference type="InterPro" id="IPR015919">
    <property type="entry name" value="Cadherin-like_sf"/>
</dbReference>
<feature type="domain" description="Cadherin" evidence="17">
    <location>
        <begin position="3153"/>
        <end position="3256"/>
    </location>
</feature>
<feature type="domain" description="Cadherin" evidence="17">
    <location>
        <begin position="1026"/>
        <end position="1164"/>
    </location>
</feature>
<dbReference type="Proteomes" id="UP001195483">
    <property type="component" value="Unassembled WGS sequence"/>
</dbReference>
<dbReference type="PROSITE" id="PS50268">
    <property type="entry name" value="CADHERIN_2"/>
    <property type="match status" value="30"/>
</dbReference>
<dbReference type="GO" id="GO:0005912">
    <property type="term" value="C:adherens junction"/>
    <property type="evidence" value="ECO:0007669"/>
    <property type="project" value="TreeGrafter"/>
</dbReference>
<keyword evidence="2" id="KW-1003">Cell membrane</keyword>
<dbReference type="InterPro" id="IPR056989">
    <property type="entry name" value="PCDH15_12th_dom"/>
</dbReference>
<dbReference type="FunFam" id="2.60.40.60:FF:000020">
    <property type="entry name" value="Dachsous cadherin-related 1b"/>
    <property type="match status" value="4"/>
</dbReference>
<feature type="compositionally biased region" description="Basic and acidic residues" evidence="15">
    <location>
        <begin position="3897"/>
        <end position="3912"/>
    </location>
</feature>
<feature type="domain" description="Cadherin" evidence="17">
    <location>
        <begin position="1194"/>
        <end position="1259"/>
    </location>
</feature>
<evidence type="ECO:0000256" key="10">
    <source>
        <dbReference type="ARBA" id="ARBA00022989"/>
    </source>
</evidence>
<feature type="domain" description="Cadherin" evidence="17">
    <location>
        <begin position="366"/>
        <end position="476"/>
    </location>
</feature>
<dbReference type="GO" id="GO:0000902">
    <property type="term" value="P:cell morphogenesis"/>
    <property type="evidence" value="ECO:0007669"/>
    <property type="project" value="TreeGrafter"/>
</dbReference>
<feature type="domain" description="Cadherin" evidence="17">
    <location>
        <begin position="1785"/>
        <end position="1853"/>
    </location>
</feature>
<keyword evidence="19" id="KW-1185">Reference proteome</keyword>
<evidence type="ECO:0000313" key="18">
    <source>
        <dbReference type="EMBL" id="KAK3592814.1"/>
    </source>
</evidence>
<accession>A0AAE0VWS3</accession>
<evidence type="ECO:0000259" key="17">
    <source>
        <dbReference type="PROSITE" id="PS50268"/>
    </source>
</evidence>
<dbReference type="GO" id="GO:0016342">
    <property type="term" value="C:catenin complex"/>
    <property type="evidence" value="ECO:0007669"/>
    <property type="project" value="TreeGrafter"/>
</dbReference>
<evidence type="ECO:0000256" key="16">
    <source>
        <dbReference type="SAM" id="Phobius"/>
    </source>
</evidence>
<feature type="domain" description="Cadherin" evidence="17">
    <location>
        <begin position="2935"/>
        <end position="3047"/>
    </location>
</feature>
<dbReference type="PANTHER" id="PTHR24027:SF422">
    <property type="entry name" value="CADHERIN DOMAIN-CONTAINING PROTEIN"/>
    <property type="match status" value="1"/>
</dbReference>
<evidence type="ECO:0000313" key="19">
    <source>
        <dbReference type="Proteomes" id="UP001195483"/>
    </source>
</evidence>
<keyword evidence="12" id="KW-1015">Disulfide bond</keyword>
<dbReference type="SMART" id="SM00112">
    <property type="entry name" value="CA"/>
    <property type="match status" value="31"/>
</dbReference>
<dbReference type="GO" id="GO:0005509">
    <property type="term" value="F:calcium ion binding"/>
    <property type="evidence" value="ECO:0007669"/>
    <property type="project" value="UniProtKB-UniRule"/>
</dbReference>
<reference evidence="18" key="3">
    <citation type="submission" date="2023-05" db="EMBL/GenBank/DDBJ databases">
        <authorList>
            <person name="Smith C.H."/>
        </authorList>
    </citation>
    <scope>NUCLEOTIDE SEQUENCE</scope>
    <source>
        <strain evidence="18">CHS0354</strain>
        <tissue evidence="18">Mantle</tissue>
    </source>
</reference>
<evidence type="ECO:0000256" key="5">
    <source>
        <dbReference type="ARBA" id="ARBA00022723"/>
    </source>
</evidence>
<dbReference type="Pfam" id="PF00028">
    <property type="entry name" value="Cadherin"/>
    <property type="match status" value="20"/>
</dbReference>
<organism evidence="18 19">
    <name type="scientific">Potamilus streckersoni</name>
    <dbReference type="NCBI Taxonomy" id="2493646"/>
    <lineage>
        <taxon>Eukaryota</taxon>
        <taxon>Metazoa</taxon>
        <taxon>Spiralia</taxon>
        <taxon>Lophotrochozoa</taxon>
        <taxon>Mollusca</taxon>
        <taxon>Bivalvia</taxon>
        <taxon>Autobranchia</taxon>
        <taxon>Heteroconchia</taxon>
        <taxon>Palaeoheterodonta</taxon>
        <taxon>Unionida</taxon>
        <taxon>Unionoidea</taxon>
        <taxon>Unionidae</taxon>
        <taxon>Ambleminae</taxon>
        <taxon>Lampsilini</taxon>
        <taxon>Potamilus</taxon>
    </lineage>
</organism>
<sequence>MGMITAFLDINDNSPDFKLHVYNMNMNETQKTGSLVGRLGSVQIIGSSQVTFEWEHPSSSVEITLGTPHGMEEVQLLNYSPEFNTVTYWIAGGNGSNIFLIDSRTGMIYLEQSVDFDPPNNQKYFNLQIKASDLHENDNGHNITNVTTTVNIQVIDQNDNFPVFLKEPTHCVLPENKKDSFNCTVKATDNDAEDHEHVVYNITDHVIHQIFTINQSSGEILALKSLDFEKDSVEYTINVSAVDRAQHYGYHGLTIYLKDENDEKPMFLNTSYNFTVPENERLSTFVGRVIVRDMDKGSNLTFKLLDTTDFQIDGAGEIFTNKVFNCENPSEILKHFIVQVNDSVHIQNKTVTVHVLDQNDESPIFEYDVYAKTIRESFAVGTKVLTVNASDKDISKESNGLVRYKLLPADEHRIPFSIDNITGNVNVARPLINPYQALYIFYVIAEDQATDPSKRRTNSCEVRINITRDNLYAPVIHYPSNGVTVNISEAAIENSILLQATDEDQNTLSYALFDGSGNFTINNSTGVITVKNTLNREKIGLYNLTINVSDNGHAPVTCGFHVKIVDINDNSPFFTQTNYTFSIQEEKDLQTMFIKASDKDEGKNQEIIYEIIDGNLFGKFAINISTGELTAKRIDRETFGSKAHLIIRASDKGTPQMANITMVEVLIQDINDNPPVFQSQSIQLKVKENTLNGSFLYQLEAILNALKVKAIINALKVKAILNALRVRAILNALKMKAILNALKVKAIINALKVKAIINALKVKAILNALKMKAILNALKMKAILNALKVKAIINALRVKAIINALKVKAILNALKVKAILNALKMKAILNALKVKAIINALRVKAIINALKVKAILNALKVKAIINALKVKAILNALKMKAILNALKVKEIINALKVKAKLNALKVKAILNALKLKEIINALKVKTIINALKVKAIIKALKATDLDEEVNAVFEYRKINGSSFLAVNRTGAISIVHSLSIDEIKNGTLILYVEANNTVPYANQSIKNPMQVIQIGITDVNDKPPHFNQTYQFEINETQAAGSIIGRVQATDPDPTPEYNMVMYWIGSGNTNDAFHIDRYTGDIYLIKALDVDQKDSTTSYRLEEENISSLFQAANKLADAAEEKVTLTQVYASDIVPLVEIQGKNQSTTVNITVKDVNDNLPVFSSDIYRCAVKEGYKGTVNCTIHATDLDKMDNAHSLENFEFNKNGQLSLKKDVDFETLPNPKEFYLIVTAEDTGSHRSNATVVVRIIDVDDAAPDFLNTPYNFSIDENSKQGTKVGSVFAMDVDSKSISYTLNSSASTDFKIDKNGNLFVQREFDFEEQKENPIVISVTATDEMNNANDTVISVYILNINDNSPVFKNVPYEATINETLNSSSSVIITVSATDIDYGNISYSIIDGNTDNKFCINNSTGAIQCQGQHNAECQFNASIINRYDLIVQAMDGGKPPRMNVTSVTIFVIDVNNNPPRFSSNEYWAEVTENVESVKIITVAASDIDANNTLTFSVVGNNESGLFFFKGSDLMAHELDAENFTSIIMHINVTDGIYQDSAIVNVTVLDVNDNYPVLTACKNHSMPEDTKPNSLVIVVSATDKDVTNDGFTYVLLHSFGDFEIDPQNGTISLVNNLNFNERPSYRLTVRVYDHGTPPKTNESQIIINVLETNMHFPNFTNASYIFMSNENDTNAIFCVRAVDLDKGPAGNVSYSIVLGNEENLFYIDKYSGMIKFIKSPLYSDTPYFLEVKAIDNATHPRTNTANVTIHVKDVNQPPVWDSDHNYIYVNIGTKKEETILTIKAVDYDHDSTFKSITYFLQNQTNFTIDNITGIVMANIDLTQLRNYTLQVFAKDGGNLSINKTVRIEVLNIQITNKNVSFKEERDPFCFYNVTTNATADGDVIFTLEDQLDGFNISEEGKICTTSRLDREFKDQYYLSIIALEKRSGRKIAQLKLNVVLQDINDNIPYFVSENSLHVQENAKISSLVSPNIEAKDNDSTAETFQSFFTCKMEQEDLVTIEQRCKCTMQHSHGIYLTKMQITYIIIQQHQPGLFLINPKNGSVIVNGTLDRELLGATYIIEVEALDALSQAHNITRNFTINIMDVNDESPKFNQSLQFNISESRSINTIIGKVHAFDKDPKDEIKYQIADGNEYGIFKIYSSGDIYLVSPLDYENTTSFTLTIVAYDIANHTIKGNCTVRIDVMDVNDNKPEFSQPVYTANFSEGGASIGGQVNVSARDKDSGNDGKVSFSIESGNMTGNFKIETIQNSGIITIIAPLDREDGNIQHFSNNGTAVYHLVIIGKDSGSPMLSSTAHVNIYVTDINDCPPKFVQAQYFASLSEETEIGKSIQHVTATDCDFKSNITYSLVNAQDYFGIDDKGEIKLLKPVSIEDNFGDIQIIAFDGIQNASDIVALTSNNNSENFKELKHFISKKFNTPEFFVSNFRVDGVSELAYYGLQDHQNIFDSLLQQNAITDYELRHVCKTADAVDFSQTHANLTINITDSNDHDPNFTQAIYSFSVPENDYEGARAIRNISIGEVKANDADKGENGDISYQILSQAPMNAFAILPKNGTIIRTGVINRENVTSFSLMIGARDNGTKSRQGTCEVRVTVLDINDNSPTFNKQIYVGSVKESVSPQTEVTMNFPIHAEDSDSGENGTAGIRYLVNGTEFFKINDTTGTIYTIKQLDRETQSQYNFTVTATDQDGKGKSSFAQVTIDILDENDCTPYFVMQSYEIQIMENANTSSSIGKVIANDLDVDGNVSVQYHILSGADNKFIIDSHTGDLSVTGKLDREKKSEYILNVSADDGVHMNHTTVIIKILDINDNCPEFYTNVVEYSITENTDPHDVGNFSAFDLDDGENGHVTVFMNDSSLNNSFSVDSDGTLRSLQKFDREEKANYVLEIYAKDHGNPPCTNSIKVVIKIKDENDNPPIFYSEDGTQNITHASSYIVDQSPVGSILLVPNVRDKDEENTNNSHVTYSFEEGYDEHYFKINPTTGAVQISSRIEINTLLHLRNVFTSNMTGNQTLQVLIIAQDGGESSLNSTLLLTVFIEPLNEASPGFEKETYNFSVEENVDASSFIGKVSAVIINDSISHLTYRILDSQESQYIHIDSYTGNITTTAEMFDREKKNHYTFEVQVTDGRTPERTAFTTVELTIEDVNDNCPVFLQKDYKFEIPENVNSTNQIMNISATDADAGRNSRIDYKLEGETDGNFKLNDSTGILEMVRPLDRESRAEYKFTIMAIDEGFPPLNSSTSVVIRVLDGNDNSPIFYGQPYIFNISENDMNVQSYRVHANDSDFGENGSVVYQMTRDGRVPFYIDPLDGTLNLLTPLDYETKHQYRFEILASDLGTVSRKTRTNVTVFVIDVYDFVPHFPENVYEVGYNISQSGTSILDVNAGQGNITYKLTGPDAISFDISKTTGHITLKDKLSPDVMQYIFSVVATDSITKANDSCMVIIHVIGGKVQTDYTVPVPENYNGPFPQIIYDLNSTEEQQGNVLYDLLQIDPSPKVKDKTDGLFKIDNTSGILYCERKLDREEQTQYIITIRISHLNAQSFIVRKRRDNKDQGRIIKLLIIITNVNDNPPTIQRDSLFFHVFKNTKANYIVGKVNAEDDDGDTDLRFNITGKEVDTFHIDPVTGQIITLKDISSTNKMKFMLHVYVTDQDGRGLSSDANITILVIFESDRLILVTDMNKSAFNKSQDILVRNMSEILGVSMFIESIEYHKEVNGGVELLDLEKSDVFIHATNKTTGEILSRDELQRLLNQYGGALDDFFKQMKVKSVQTVPWNILHTTSTMGSAEIALICLAVVIGIGGIAAVCFVKWSEDDDEKQNPEIYELESQHGSTGQFSPAEVINPFFSETNFDERDGVSETTNAKRMVEYETQELHMELPDEIHSNDDDERTDSGVDNESSGSERQKSESHSIVSKEESDEVAVQINLQSVEEPRLDNASNDNANLSERKDHPESMDDSWNADEENLNEGKLNKLTLYGSQILLDATTGDTDDTDPTFETKKETEEKIKEKKTDLSQSISKSIDDTESKLIFADDTKLEYASSNGREQSWMQENINELISEDDTKSSENSLHMTWPEVMREFTPLDVARSHEIIHSTRRDQKS</sequence>
<feature type="domain" description="Cadherin" evidence="17">
    <location>
        <begin position="1956"/>
        <end position="2098"/>
    </location>
</feature>
<dbReference type="GO" id="GO:0007043">
    <property type="term" value="P:cell-cell junction assembly"/>
    <property type="evidence" value="ECO:0007669"/>
    <property type="project" value="TreeGrafter"/>
</dbReference>
<evidence type="ECO:0000256" key="13">
    <source>
        <dbReference type="ARBA" id="ARBA00023180"/>
    </source>
</evidence>
<dbReference type="FunFam" id="2.60.40.60:FF:000116">
    <property type="entry name" value="Dachsous cadherin-related 2"/>
    <property type="match status" value="1"/>
</dbReference>
<feature type="domain" description="Cadherin" evidence="17">
    <location>
        <begin position="3449"/>
        <end position="3571"/>
    </location>
</feature>
<dbReference type="GO" id="GO:0008013">
    <property type="term" value="F:beta-catenin binding"/>
    <property type="evidence" value="ECO:0007669"/>
    <property type="project" value="TreeGrafter"/>
</dbReference>
<evidence type="ECO:0000256" key="14">
    <source>
        <dbReference type="PROSITE-ProRule" id="PRU00043"/>
    </source>
</evidence>
<feature type="domain" description="Cadherin" evidence="17">
    <location>
        <begin position="2317"/>
        <end position="2425"/>
    </location>
</feature>
<feature type="domain" description="Cadherin" evidence="17">
    <location>
        <begin position="575"/>
        <end position="677"/>
    </location>
</feature>
<reference evidence="18" key="1">
    <citation type="journal article" date="2021" name="Genome Biol. Evol.">
        <title>A High-Quality Reference Genome for a Parasitic Bivalve with Doubly Uniparental Inheritance (Bivalvia: Unionida).</title>
        <authorList>
            <person name="Smith C.H."/>
        </authorList>
    </citation>
    <scope>NUCLEOTIDE SEQUENCE</scope>
    <source>
        <strain evidence="18">CHS0354</strain>
    </source>
</reference>
<feature type="domain" description="Cadherin" evidence="17">
    <location>
        <begin position="2098"/>
        <end position="2199"/>
    </location>
</feature>
<evidence type="ECO:0000256" key="1">
    <source>
        <dbReference type="ARBA" id="ARBA00004251"/>
    </source>
</evidence>
<dbReference type="EMBL" id="JAEAOA010001176">
    <property type="protein sequence ID" value="KAK3592814.1"/>
    <property type="molecule type" value="Genomic_DNA"/>
</dbReference>
<keyword evidence="4 16" id="KW-0812">Transmembrane</keyword>
<dbReference type="FunFam" id="2.60.40.60:FF:000058">
    <property type="entry name" value="FAT atypical cadherin 3"/>
    <property type="match status" value="2"/>
</dbReference>
<keyword evidence="6" id="KW-0732">Signal</keyword>
<dbReference type="GO" id="GO:0016477">
    <property type="term" value="P:cell migration"/>
    <property type="evidence" value="ECO:0007669"/>
    <property type="project" value="TreeGrafter"/>
</dbReference>
<comment type="subcellular location">
    <subcellularLocation>
        <location evidence="1">Cell membrane</location>
        <topology evidence="1">Single-pass type I membrane protein</topology>
    </subcellularLocation>
</comment>
<proteinExistence type="predicted"/>
<keyword evidence="3" id="KW-0245">EGF-like domain</keyword>
<dbReference type="PROSITE" id="PS00232">
    <property type="entry name" value="CADHERIN_1"/>
    <property type="match status" value="10"/>
</dbReference>
<evidence type="ECO:0000256" key="4">
    <source>
        <dbReference type="ARBA" id="ARBA00022692"/>
    </source>
</evidence>
<dbReference type="GO" id="GO:0044331">
    <property type="term" value="P:cell-cell adhesion mediated by cadherin"/>
    <property type="evidence" value="ECO:0007669"/>
    <property type="project" value="TreeGrafter"/>
</dbReference>
<dbReference type="InterPro" id="IPR002126">
    <property type="entry name" value="Cadherin-like_dom"/>
</dbReference>
<feature type="region of interest" description="Disordered" evidence="15">
    <location>
        <begin position="3983"/>
        <end position="4015"/>
    </location>
</feature>
<dbReference type="CDD" id="cd11304">
    <property type="entry name" value="Cadherin_repeat"/>
    <property type="match status" value="29"/>
</dbReference>
<feature type="domain" description="Cadherin" evidence="17">
    <location>
        <begin position="1855"/>
        <end position="1956"/>
    </location>
</feature>
<name>A0AAE0VWS3_9BIVA</name>
<dbReference type="PANTHER" id="PTHR24027">
    <property type="entry name" value="CADHERIN-23"/>
    <property type="match status" value="1"/>
</dbReference>
<evidence type="ECO:0000256" key="7">
    <source>
        <dbReference type="ARBA" id="ARBA00022737"/>
    </source>
</evidence>
<evidence type="ECO:0000256" key="2">
    <source>
        <dbReference type="ARBA" id="ARBA00022475"/>
    </source>
</evidence>
<comment type="caution">
    <text evidence="18">The sequence shown here is derived from an EMBL/GenBank/DDBJ whole genome shotgun (WGS) entry which is preliminary data.</text>
</comment>
<dbReference type="FunFam" id="2.60.40.60:FF:000092">
    <property type="entry name" value="Protocadherin 8"/>
    <property type="match status" value="2"/>
</dbReference>
<reference evidence="18" key="2">
    <citation type="journal article" date="2021" name="Genome Biol. Evol.">
        <title>Developing a high-quality reference genome for a parasitic bivalve with doubly uniparental inheritance (Bivalvia: Unionida).</title>
        <authorList>
            <person name="Smith C.H."/>
        </authorList>
    </citation>
    <scope>NUCLEOTIDE SEQUENCE</scope>
    <source>
        <strain evidence="18">CHS0354</strain>
        <tissue evidence="18">Mantle</tissue>
    </source>
</reference>